<organism evidence="3">
    <name type="scientific">marine sediment metagenome</name>
    <dbReference type="NCBI Taxonomy" id="412755"/>
    <lineage>
        <taxon>unclassified sequences</taxon>
        <taxon>metagenomes</taxon>
        <taxon>ecological metagenomes</taxon>
    </lineage>
</organism>
<dbReference type="SMART" id="SM00257">
    <property type="entry name" value="LysM"/>
    <property type="match status" value="1"/>
</dbReference>
<proteinExistence type="predicted"/>
<evidence type="ECO:0000259" key="2">
    <source>
        <dbReference type="SMART" id="SM00257"/>
    </source>
</evidence>
<dbReference type="AlphaFoldDB" id="X1U8G9"/>
<feature type="compositionally biased region" description="Basic and acidic residues" evidence="1">
    <location>
        <begin position="227"/>
        <end position="253"/>
    </location>
</feature>
<evidence type="ECO:0000313" key="3">
    <source>
        <dbReference type="EMBL" id="GAJ13784.1"/>
    </source>
</evidence>
<dbReference type="Pfam" id="PF01476">
    <property type="entry name" value="LysM"/>
    <property type="match status" value="1"/>
</dbReference>
<comment type="caution">
    <text evidence="3">The sequence shown here is derived from an EMBL/GenBank/DDBJ whole genome shotgun (WGS) entry which is preliminary data.</text>
</comment>
<gene>
    <name evidence="3" type="ORF">S12H4_42364</name>
</gene>
<reference evidence="3" key="1">
    <citation type="journal article" date="2014" name="Front. Microbiol.">
        <title>High frequency of phylogenetically diverse reductive dehalogenase-homologous genes in deep subseafloor sedimentary metagenomes.</title>
        <authorList>
            <person name="Kawai M."/>
            <person name="Futagami T."/>
            <person name="Toyoda A."/>
            <person name="Takaki Y."/>
            <person name="Nishi S."/>
            <person name="Hori S."/>
            <person name="Arai W."/>
            <person name="Tsubouchi T."/>
            <person name="Morono Y."/>
            <person name="Uchiyama I."/>
            <person name="Ito T."/>
            <person name="Fujiyama A."/>
            <person name="Inagaki F."/>
            <person name="Takami H."/>
        </authorList>
    </citation>
    <scope>NUCLEOTIDE SEQUENCE</scope>
    <source>
        <strain evidence="3">Expedition CK06-06</strain>
    </source>
</reference>
<dbReference type="Gene3D" id="3.10.350.10">
    <property type="entry name" value="LysM domain"/>
    <property type="match status" value="1"/>
</dbReference>
<accession>X1U8G9</accession>
<dbReference type="EMBL" id="BARW01025911">
    <property type="protein sequence ID" value="GAJ13784.1"/>
    <property type="molecule type" value="Genomic_DNA"/>
</dbReference>
<feature type="domain" description="LysM" evidence="2">
    <location>
        <begin position="176"/>
        <end position="222"/>
    </location>
</feature>
<name>X1U8G9_9ZZZZ</name>
<protein>
    <recommendedName>
        <fullName evidence="2">LysM domain-containing protein</fullName>
    </recommendedName>
</protein>
<feature type="region of interest" description="Disordered" evidence="1">
    <location>
        <begin position="227"/>
        <end position="260"/>
    </location>
</feature>
<sequence length="260" mass="30833">ATIGMDIISKDSDDRPADSVYKAGVEFWQWKRRIGFRMGFKTLLNNATTGVSYKHKFKNNHTIKIDYALNYLLKLGSIKNYWSATYEFDFFDYYFDYRTEDEITEQNRVIKENFEKGMVIVEYETLPNDNLYNISLIHYGTPGQTELLMKRNKLENEEADLPEQMEIPYRADSFILYDIRNGDTLKRISTRLYGTSDKEEKILRFNQAPFSKLRTGRVLIIPMTKDERKQYEKRKTEWEQEASAPEKKEEKVIEQPGEED</sequence>
<dbReference type="InterPro" id="IPR036779">
    <property type="entry name" value="LysM_dom_sf"/>
</dbReference>
<dbReference type="InterPro" id="IPR018392">
    <property type="entry name" value="LysM"/>
</dbReference>
<evidence type="ECO:0000256" key="1">
    <source>
        <dbReference type="SAM" id="MobiDB-lite"/>
    </source>
</evidence>
<feature type="non-terminal residue" evidence="3">
    <location>
        <position position="260"/>
    </location>
</feature>
<feature type="non-terminal residue" evidence="3">
    <location>
        <position position="1"/>
    </location>
</feature>